<evidence type="ECO:0000256" key="2">
    <source>
        <dbReference type="ARBA" id="ARBA00007998"/>
    </source>
</evidence>
<evidence type="ECO:0000256" key="1">
    <source>
        <dbReference type="ARBA" id="ARBA00004141"/>
    </source>
</evidence>
<comment type="similarity">
    <text evidence="2">Belongs to the amino acid-polyamine-organocation (APC) superfamily. Spore germination protein (SGP) (TC 2.A.3.9) family.</text>
</comment>
<feature type="transmembrane region" description="Helical" evidence="8">
    <location>
        <begin position="185"/>
        <end position="207"/>
    </location>
</feature>
<name>A0A1I6JVK6_9FIRM</name>
<feature type="transmembrane region" description="Helical" evidence="8">
    <location>
        <begin position="114"/>
        <end position="133"/>
    </location>
</feature>
<keyword evidence="3" id="KW-0813">Transport</keyword>
<evidence type="ECO:0000313" key="9">
    <source>
        <dbReference type="EMBL" id="SFR83035.1"/>
    </source>
</evidence>
<feature type="transmembrane region" description="Helical" evidence="8">
    <location>
        <begin position="145"/>
        <end position="165"/>
    </location>
</feature>
<evidence type="ECO:0000256" key="5">
    <source>
        <dbReference type="ARBA" id="ARBA00022692"/>
    </source>
</evidence>
<feature type="transmembrane region" description="Helical" evidence="8">
    <location>
        <begin position="12"/>
        <end position="33"/>
    </location>
</feature>
<feature type="transmembrane region" description="Helical" evidence="8">
    <location>
        <begin position="219"/>
        <end position="239"/>
    </location>
</feature>
<feature type="transmembrane region" description="Helical" evidence="8">
    <location>
        <begin position="72"/>
        <end position="94"/>
    </location>
</feature>
<feature type="transmembrane region" description="Helical" evidence="8">
    <location>
        <begin position="271"/>
        <end position="291"/>
    </location>
</feature>
<keyword evidence="4" id="KW-0309">Germination</keyword>
<dbReference type="AlphaFoldDB" id="A0A1I6JVK6"/>
<evidence type="ECO:0000256" key="7">
    <source>
        <dbReference type="ARBA" id="ARBA00023136"/>
    </source>
</evidence>
<dbReference type="InterPro" id="IPR004761">
    <property type="entry name" value="Spore_GerAB"/>
</dbReference>
<dbReference type="GO" id="GO:0009847">
    <property type="term" value="P:spore germination"/>
    <property type="evidence" value="ECO:0007669"/>
    <property type="project" value="InterPro"/>
</dbReference>
<dbReference type="OrthoDB" id="1985904at2"/>
<keyword evidence="7 8" id="KW-0472">Membrane</keyword>
<evidence type="ECO:0000256" key="4">
    <source>
        <dbReference type="ARBA" id="ARBA00022544"/>
    </source>
</evidence>
<dbReference type="PANTHER" id="PTHR34975">
    <property type="entry name" value="SPORE GERMINATION PROTEIN A2"/>
    <property type="match status" value="1"/>
</dbReference>
<evidence type="ECO:0000256" key="8">
    <source>
        <dbReference type="SAM" id="Phobius"/>
    </source>
</evidence>
<protein>
    <submittedName>
        <fullName evidence="9">Spore germination protein (Amino acid permease)</fullName>
    </submittedName>
</protein>
<keyword evidence="10" id="KW-1185">Reference proteome</keyword>
<sequence>MNTKISIRQILFLYIFISITPIFTYIPNTVSYYGENTGYLGVLYGGIVLLFFAALILQIINKYPDYDLYDMLRRLFGITAAKCILFLYGIWAFLFITFKVNTYTNLLQTTLMPTISNGILIVFLFLLVINAISKGKKTIFRFAEFLYGPILLFLLLVFIIATPTLKIQQLIPITVPDLSRNLKSIPILCSIGGNIVLLLFFSSHLTAESTFSLVKKRTYFSVAIFTLLAFLATIAAIGINGSYLTGRTSFPIFQTAKGLSVLNAFERFDSFITLVCILSDFVTISIFLLILMQCFSWVFNITASPFVGAAFLVLSCVYVMIQDATQFQLELFHNDWMIGINLVFQFVLPSLLGILCIFKKKDKHN</sequence>
<evidence type="ECO:0000256" key="3">
    <source>
        <dbReference type="ARBA" id="ARBA00022448"/>
    </source>
</evidence>
<feature type="transmembrane region" description="Helical" evidence="8">
    <location>
        <begin position="336"/>
        <end position="358"/>
    </location>
</feature>
<dbReference type="RefSeq" id="WP_092560529.1">
    <property type="nucleotide sequence ID" value="NZ_FOYZ01000007.1"/>
</dbReference>
<comment type="subcellular location">
    <subcellularLocation>
        <location evidence="1">Membrane</location>
        <topology evidence="1">Multi-pass membrane protein</topology>
    </subcellularLocation>
</comment>
<dbReference type="Pfam" id="PF03845">
    <property type="entry name" value="Spore_permease"/>
    <property type="match status" value="1"/>
</dbReference>
<organism evidence="9 10">
    <name type="scientific">Anaeromicropila populeti</name>
    <dbReference type="NCBI Taxonomy" id="37658"/>
    <lineage>
        <taxon>Bacteria</taxon>
        <taxon>Bacillati</taxon>
        <taxon>Bacillota</taxon>
        <taxon>Clostridia</taxon>
        <taxon>Lachnospirales</taxon>
        <taxon>Lachnospiraceae</taxon>
        <taxon>Anaeromicropila</taxon>
    </lineage>
</organism>
<feature type="transmembrane region" description="Helical" evidence="8">
    <location>
        <begin position="39"/>
        <end position="60"/>
    </location>
</feature>
<proteinExistence type="inferred from homology"/>
<dbReference type="PANTHER" id="PTHR34975:SF2">
    <property type="entry name" value="SPORE GERMINATION PROTEIN A2"/>
    <property type="match status" value="1"/>
</dbReference>
<keyword evidence="5 8" id="KW-0812">Transmembrane</keyword>
<evidence type="ECO:0000256" key="6">
    <source>
        <dbReference type="ARBA" id="ARBA00022989"/>
    </source>
</evidence>
<gene>
    <name evidence="9" type="ORF">SAMN05661086_01987</name>
</gene>
<dbReference type="GO" id="GO:0016020">
    <property type="term" value="C:membrane"/>
    <property type="evidence" value="ECO:0007669"/>
    <property type="project" value="UniProtKB-SubCell"/>
</dbReference>
<feature type="transmembrane region" description="Helical" evidence="8">
    <location>
        <begin position="298"/>
        <end position="321"/>
    </location>
</feature>
<dbReference type="Proteomes" id="UP000199659">
    <property type="component" value="Unassembled WGS sequence"/>
</dbReference>
<reference evidence="9 10" key="1">
    <citation type="submission" date="2016-10" db="EMBL/GenBank/DDBJ databases">
        <authorList>
            <person name="de Groot N.N."/>
        </authorList>
    </citation>
    <scope>NUCLEOTIDE SEQUENCE [LARGE SCALE GENOMIC DNA]</scope>
    <source>
        <strain evidence="9 10">743A</strain>
    </source>
</reference>
<dbReference type="EMBL" id="FOYZ01000007">
    <property type="protein sequence ID" value="SFR83035.1"/>
    <property type="molecule type" value="Genomic_DNA"/>
</dbReference>
<keyword evidence="6 8" id="KW-1133">Transmembrane helix</keyword>
<dbReference type="STRING" id="37658.SAMN05661086_01987"/>
<evidence type="ECO:0000313" key="10">
    <source>
        <dbReference type="Proteomes" id="UP000199659"/>
    </source>
</evidence>
<accession>A0A1I6JVK6</accession>